<accession>A0ABV6KGE5</accession>
<name>A0ABV6KGE5_9BACI</name>
<reference evidence="1 2" key="1">
    <citation type="submission" date="2024-09" db="EMBL/GenBank/DDBJ databases">
        <authorList>
            <person name="Sun Q."/>
            <person name="Mori K."/>
        </authorList>
    </citation>
    <scope>NUCLEOTIDE SEQUENCE [LARGE SCALE GENOMIC DNA]</scope>
    <source>
        <strain evidence="1 2">NCAIM B.02610</strain>
    </source>
</reference>
<dbReference type="EMBL" id="JBHLUX010000075">
    <property type="protein sequence ID" value="MFC0472395.1"/>
    <property type="molecule type" value="Genomic_DNA"/>
</dbReference>
<dbReference type="RefSeq" id="WP_335963814.1">
    <property type="nucleotide sequence ID" value="NZ_JAXBLX010000064.1"/>
</dbReference>
<gene>
    <name evidence="1" type="ORF">ACFFHM_18380</name>
</gene>
<comment type="caution">
    <text evidence="1">The sequence shown here is derived from an EMBL/GenBank/DDBJ whole genome shotgun (WGS) entry which is preliminary data.</text>
</comment>
<evidence type="ECO:0000313" key="1">
    <source>
        <dbReference type="EMBL" id="MFC0472395.1"/>
    </source>
</evidence>
<dbReference type="Proteomes" id="UP001589838">
    <property type="component" value="Unassembled WGS sequence"/>
</dbReference>
<protein>
    <submittedName>
        <fullName evidence="1">Uncharacterized protein</fullName>
    </submittedName>
</protein>
<evidence type="ECO:0000313" key="2">
    <source>
        <dbReference type="Proteomes" id="UP001589838"/>
    </source>
</evidence>
<proteinExistence type="predicted"/>
<sequence length="122" mass="13799">MTSTIYQAKAGDGFKKTGLKRTNSFFNTPREAVSEALALKEQMDLTYDNKIEWDYNGKITGSNKKLNFLRGYLGGDKETKPFYLQIVSVESPKKARKGSPIEAKKLTSNDKKVLKKVVQLFK</sequence>
<organism evidence="1 2">
    <name type="scientific">Halalkalibacter kiskunsagensis</name>
    <dbReference type="NCBI Taxonomy" id="1548599"/>
    <lineage>
        <taxon>Bacteria</taxon>
        <taxon>Bacillati</taxon>
        <taxon>Bacillota</taxon>
        <taxon>Bacilli</taxon>
        <taxon>Bacillales</taxon>
        <taxon>Bacillaceae</taxon>
        <taxon>Halalkalibacter</taxon>
    </lineage>
</organism>
<keyword evidence="2" id="KW-1185">Reference proteome</keyword>